<dbReference type="Gene3D" id="3.40.50.12170">
    <property type="entry name" value="Uncharacterised protein PF07075, DUF1343"/>
    <property type="match status" value="1"/>
</dbReference>
<evidence type="ECO:0000259" key="2">
    <source>
        <dbReference type="Pfam" id="PF20732"/>
    </source>
</evidence>
<dbReference type="Pfam" id="PF07075">
    <property type="entry name" value="NamZ_N"/>
    <property type="match status" value="1"/>
</dbReference>
<proteinExistence type="predicted"/>
<dbReference type="Proteomes" id="UP000278775">
    <property type="component" value="Unassembled WGS sequence"/>
</dbReference>
<dbReference type="RefSeq" id="WP_122637701.1">
    <property type="nucleotide sequence ID" value="NZ_QWIU01000002.1"/>
</dbReference>
<feature type="domain" description="Peptidoglycan beta-N-acetylmuramidase NamZ C-terminal" evidence="2">
    <location>
        <begin position="257"/>
        <end position="396"/>
    </location>
</feature>
<dbReference type="OrthoDB" id="9801061at2"/>
<evidence type="ECO:0000313" key="4">
    <source>
        <dbReference type="Proteomes" id="UP000278775"/>
    </source>
</evidence>
<dbReference type="PANTHER" id="PTHR42915:SF1">
    <property type="entry name" value="PEPTIDOGLYCAN BETA-N-ACETYLMURAMIDASE NAMZ"/>
    <property type="match status" value="1"/>
</dbReference>
<dbReference type="InterPro" id="IPR048503">
    <property type="entry name" value="NamZ_C"/>
</dbReference>
<dbReference type="PANTHER" id="PTHR42915">
    <property type="entry name" value="HYPOTHETICAL 460 KDA PROTEIN IN FEUA-SIGW INTERGENIC REGION [PRECURSOR]"/>
    <property type="match status" value="1"/>
</dbReference>
<dbReference type="Pfam" id="PF20732">
    <property type="entry name" value="NamZ_C"/>
    <property type="match status" value="1"/>
</dbReference>
<feature type="domain" description="Peptidoglycan beta-N-acetylmuramidase NamZ N-terminal" evidence="1">
    <location>
        <begin position="53"/>
        <end position="252"/>
    </location>
</feature>
<accession>A0A3M7TJN6</accession>
<dbReference type="InterPro" id="IPR048502">
    <property type="entry name" value="NamZ_N"/>
</dbReference>
<organism evidence="3 4">
    <name type="scientific">Chryseobacterium nematophagum</name>
    <dbReference type="NCBI Taxonomy" id="2305228"/>
    <lineage>
        <taxon>Bacteria</taxon>
        <taxon>Pseudomonadati</taxon>
        <taxon>Bacteroidota</taxon>
        <taxon>Flavobacteriia</taxon>
        <taxon>Flavobacteriales</taxon>
        <taxon>Weeksellaceae</taxon>
        <taxon>Chryseobacterium group</taxon>
        <taxon>Chryseobacterium</taxon>
    </lineage>
</organism>
<evidence type="ECO:0000313" key="3">
    <source>
        <dbReference type="EMBL" id="RNA63782.1"/>
    </source>
</evidence>
<sequence length="398" mass="45387">MNLDFKIKNLLFICLIFLGVFNQYYSQTQDKGEFKTGADQPELYLPLLKNKVIGVVTNQTGLMNDRTYLVDFLVKNNIKIQTIFAPEHGFRGDADAGEKVKNGIDVKTGIPIVSLYGNNKKPTAAQLKGIDIIVFDIQDVGTRFYTYISTLSYVMEAGAENHVEIMVLDRPNPHDGYTDGPVLKKKWSSFVGLHEVPVIYGLTIGEYGKMVNGERWLKNNIQVKYTLIPMKNYHKKQRYAILDKPSPNLPNDKAINLYPSLCFFEGTQVSVGRGTSLPFQIYGSPWAKSLPYQFTPKPTFGAKDPFLNGKICYGEDLSKYPTNLKGLNLEWVIKAYKAYKNPNLDFFLKNLWFDTLAGTDELRKQIISGKSMEEIQSSWKPDLQKFEKIRTKYVIYKD</sequence>
<evidence type="ECO:0000259" key="1">
    <source>
        <dbReference type="Pfam" id="PF07075"/>
    </source>
</evidence>
<dbReference type="Gene3D" id="3.90.1150.140">
    <property type="match status" value="1"/>
</dbReference>
<dbReference type="PIRSF" id="PIRSF016719">
    <property type="entry name" value="UCP016719"/>
    <property type="match status" value="1"/>
</dbReference>
<protein>
    <submittedName>
        <fullName evidence="3">DUF1343 domain-containing protein</fullName>
    </submittedName>
</protein>
<reference evidence="3 4" key="1">
    <citation type="submission" date="2018-08" db="EMBL/GenBank/DDBJ databases">
        <title>Chryseobacterium nematophagum: a novel matrix digesting pathogen of nematodes.</title>
        <authorList>
            <person name="Page A."/>
            <person name="Roberts M."/>
            <person name="Felix M.-A."/>
            <person name="Weir W."/>
        </authorList>
    </citation>
    <scope>NUCLEOTIDE SEQUENCE [LARGE SCALE GENOMIC DNA]</scope>
    <source>
        <strain evidence="3 4">JUb129</strain>
    </source>
</reference>
<dbReference type="EMBL" id="QWIU01000002">
    <property type="protein sequence ID" value="RNA63782.1"/>
    <property type="molecule type" value="Genomic_DNA"/>
</dbReference>
<comment type="caution">
    <text evidence="3">The sequence shown here is derived from an EMBL/GenBank/DDBJ whole genome shotgun (WGS) entry which is preliminary data.</text>
</comment>
<dbReference type="InterPro" id="IPR008302">
    <property type="entry name" value="NamZ"/>
</dbReference>
<dbReference type="GO" id="GO:0033922">
    <property type="term" value="F:peptidoglycan beta-N-acetylmuramidase activity"/>
    <property type="evidence" value="ECO:0007669"/>
    <property type="project" value="InterPro"/>
</dbReference>
<gene>
    <name evidence="3" type="ORF">D1631_07845</name>
</gene>
<dbReference type="AlphaFoldDB" id="A0A3M7TJN6"/>
<name>A0A3M7TJN6_9FLAO</name>